<dbReference type="EMBL" id="VYGV01000028">
    <property type="protein sequence ID" value="NWF48666.1"/>
    <property type="molecule type" value="Genomic_DNA"/>
</dbReference>
<sequence>MALAACGNNPPVPEWQMNAKGSADRAAEAWLSGDSRVEAAEFARARAEVSRTARPDLLARVELLRCAARAAALDFEPCTAFDALASDAAPAEQAYARYLKGAAQAADAPLLPEAHRGLVGATAAPDAALAGIADPMSRLVAAGVLFKRGLATPGTITLAVDTASARGWRRPLLAWLQVQLQRAQAAGAADEVARIQRRIDVVQGKAAL</sequence>
<name>A0A7Y8H199_9BURK</name>
<proteinExistence type="predicted"/>
<keyword evidence="2" id="KW-1185">Reference proteome</keyword>
<evidence type="ECO:0000313" key="2">
    <source>
        <dbReference type="Proteomes" id="UP000545507"/>
    </source>
</evidence>
<protein>
    <submittedName>
        <fullName evidence="1">Uncharacterized protein</fullName>
    </submittedName>
</protein>
<reference evidence="1 2" key="1">
    <citation type="submission" date="2019-09" db="EMBL/GenBank/DDBJ databases">
        <title>Hydrogenophaga aromatica sp. nov., isolated from a para-xylene-degrading enrichment culture.</title>
        <authorList>
            <person name="Tancsics A."/>
            <person name="Banerjee S."/>
        </authorList>
    </citation>
    <scope>NUCLEOTIDE SEQUENCE [LARGE SCALE GENOMIC DNA]</scope>
    <source>
        <strain evidence="1 2">D2P1</strain>
    </source>
</reference>
<comment type="caution">
    <text evidence="1">The sequence shown here is derived from an EMBL/GenBank/DDBJ whole genome shotgun (WGS) entry which is preliminary data.</text>
</comment>
<dbReference type="AlphaFoldDB" id="A0A7Y8H199"/>
<accession>A0A7Y8H199</accession>
<evidence type="ECO:0000313" key="1">
    <source>
        <dbReference type="EMBL" id="NWF48666.1"/>
    </source>
</evidence>
<organism evidence="1 2">
    <name type="scientific">Hydrogenophaga aromaticivorans</name>
    <dbReference type="NCBI Taxonomy" id="2610898"/>
    <lineage>
        <taxon>Bacteria</taxon>
        <taxon>Pseudomonadati</taxon>
        <taxon>Pseudomonadota</taxon>
        <taxon>Betaproteobacteria</taxon>
        <taxon>Burkholderiales</taxon>
        <taxon>Comamonadaceae</taxon>
        <taxon>Hydrogenophaga</taxon>
    </lineage>
</organism>
<gene>
    <name evidence="1" type="ORF">F3K02_25895</name>
</gene>
<dbReference type="Proteomes" id="UP000545507">
    <property type="component" value="Unassembled WGS sequence"/>
</dbReference>